<keyword evidence="3 6" id="KW-0812">Transmembrane</keyword>
<evidence type="ECO:0000313" key="10">
    <source>
        <dbReference type="Proteomes" id="UP001172082"/>
    </source>
</evidence>
<feature type="domain" description="DUF4131" evidence="8">
    <location>
        <begin position="36"/>
        <end position="201"/>
    </location>
</feature>
<proteinExistence type="predicted"/>
<evidence type="ECO:0000259" key="7">
    <source>
        <dbReference type="Pfam" id="PF03772"/>
    </source>
</evidence>
<evidence type="ECO:0000256" key="3">
    <source>
        <dbReference type="ARBA" id="ARBA00022692"/>
    </source>
</evidence>
<name>A0ABT8KME0_9BACT</name>
<dbReference type="Pfam" id="PF03772">
    <property type="entry name" value="Competence"/>
    <property type="match status" value="1"/>
</dbReference>
<keyword evidence="2" id="KW-1003">Cell membrane</keyword>
<evidence type="ECO:0000256" key="1">
    <source>
        <dbReference type="ARBA" id="ARBA00004651"/>
    </source>
</evidence>
<dbReference type="PANTHER" id="PTHR30619:SF1">
    <property type="entry name" value="RECOMBINATION PROTEIN 2"/>
    <property type="match status" value="1"/>
</dbReference>
<dbReference type="InterPro" id="IPR004477">
    <property type="entry name" value="ComEC_N"/>
</dbReference>
<feature type="transmembrane region" description="Helical" evidence="6">
    <location>
        <begin position="41"/>
        <end position="59"/>
    </location>
</feature>
<feature type="transmembrane region" description="Helical" evidence="6">
    <location>
        <begin position="344"/>
        <end position="362"/>
    </location>
</feature>
<reference evidence="9" key="1">
    <citation type="submission" date="2023-06" db="EMBL/GenBank/DDBJ databases">
        <title>Genomic of Parafulvivirga corallium.</title>
        <authorList>
            <person name="Wang G."/>
        </authorList>
    </citation>
    <scope>NUCLEOTIDE SEQUENCE</scope>
    <source>
        <strain evidence="9">BMA10</strain>
    </source>
</reference>
<feature type="transmembrane region" description="Helical" evidence="6">
    <location>
        <begin position="368"/>
        <end position="388"/>
    </location>
</feature>
<keyword evidence="10" id="KW-1185">Reference proteome</keyword>
<comment type="caution">
    <text evidence="9">The sequence shown here is derived from an EMBL/GenBank/DDBJ whole genome shotgun (WGS) entry which is preliminary data.</text>
</comment>
<dbReference type="Pfam" id="PF13567">
    <property type="entry name" value="DUF4131"/>
    <property type="match status" value="1"/>
</dbReference>
<dbReference type="InterPro" id="IPR052159">
    <property type="entry name" value="Competence_DNA_uptake"/>
</dbReference>
<feature type="transmembrane region" description="Helical" evidence="6">
    <location>
        <begin position="426"/>
        <end position="451"/>
    </location>
</feature>
<dbReference type="InterPro" id="IPR025405">
    <property type="entry name" value="DUF4131"/>
</dbReference>
<feature type="transmembrane region" description="Helical" evidence="6">
    <location>
        <begin position="494"/>
        <end position="512"/>
    </location>
</feature>
<evidence type="ECO:0000256" key="4">
    <source>
        <dbReference type="ARBA" id="ARBA00022989"/>
    </source>
</evidence>
<feature type="transmembrane region" description="Helical" evidence="6">
    <location>
        <begin position="295"/>
        <end position="314"/>
    </location>
</feature>
<organism evidence="9 10">
    <name type="scientific">Splendidivirga corallicola</name>
    <dbReference type="NCBI Taxonomy" id="3051826"/>
    <lineage>
        <taxon>Bacteria</taxon>
        <taxon>Pseudomonadati</taxon>
        <taxon>Bacteroidota</taxon>
        <taxon>Cytophagia</taxon>
        <taxon>Cytophagales</taxon>
        <taxon>Splendidivirgaceae</taxon>
        <taxon>Splendidivirga</taxon>
    </lineage>
</organism>
<dbReference type="PANTHER" id="PTHR30619">
    <property type="entry name" value="DNA INTERNALIZATION/COMPETENCE PROTEIN COMEC/REC2"/>
    <property type="match status" value="1"/>
</dbReference>
<feature type="transmembrane region" description="Helical" evidence="6">
    <location>
        <begin position="400"/>
        <end position="420"/>
    </location>
</feature>
<feature type="transmembrane region" description="Helical" evidence="6">
    <location>
        <begin position="264"/>
        <end position="283"/>
    </location>
</feature>
<dbReference type="Proteomes" id="UP001172082">
    <property type="component" value="Unassembled WGS sequence"/>
</dbReference>
<gene>
    <name evidence="9" type="ORF">QQ008_08500</name>
</gene>
<evidence type="ECO:0000313" key="9">
    <source>
        <dbReference type="EMBL" id="MDN5201398.1"/>
    </source>
</evidence>
<dbReference type="EMBL" id="JAUJEA010000002">
    <property type="protein sequence ID" value="MDN5201398.1"/>
    <property type="molecule type" value="Genomic_DNA"/>
</dbReference>
<dbReference type="NCBIfam" id="TIGR00360">
    <property type="entry name" value="ComEC_N-term"/>
    <property type="match status" value="1"/>
</dbReference>
<evidence type="ECO:0000256" key="2">
    <source>
        <dbReference type="ARBA" id="ARBA00022475"/>
    </source>
</evidence>
<feature type="domain" description="ComEC/Rec2-related protein" evidence="7">
    <location>
        <begin position="244"/>
        <end position="508"/>
    </location>
</feature>
<protein>
    <submittedName>
        <fullName evidence="9">ComEC/Rec2 family competence protein</fullName>
    </submittedName>
</protein>
<evidence type="ECO:0000256" key="5">
    <source>
        <dbReference type="ARBA" id="ARBA00023136"/>
    </source>
</evidence>
<feature type="transmembrane region" description="Helical" evidence="6">
    <location>
        <begin position="518"/>
        <end position="537"/>
    </location>
</feature>
<evidence type="ECO:0000256" key="6">
    <source>
        <dbReference type="SAM" id="Phobius"/>
    </source>
</evidence>
<keyword evidence="4 6" id="KW-1133">Transmembrane helix</keyword>
<feature type="transmembrane region" description="Helical" evidence="6">
    <location>
        <begin position="66"/>
        <end position="84"/>
    </location>
</feature>
<sequence>MLTRPHWLPYIFIKLSLVFISGIIAGLFTELPDLDLPFKQVFLFTVIIYVIAVIVFNQYFKKKYRFFMGIIALLAIFLSGWIRVEQTRPIDDPLFLSNANKAPGYYRAIVSGDSEIKGTWTRTKVKITDCYIDGQWLKKDIQIYLYQRIGKNHQPISIGDQILVKGSPTPVKGPMNPGAFDYRKFLLQHGISYQHYASSREIMITGHHEPNFFIGLSYVLKHRILSILRSRIQDPNALGITIALIVGSKEELSYEMKQTYAKAGVMHVLAVSGLHVGIVYLVLLNSLGKIRSRKWGKLIFASITLTILWFYALLTGLSPSVLRAVTMFSMIVIARSFKRQTNIYNSIAASAFILLCFDPWLLKSVGFQLSYLAVFGIVYIQPGIYTVLNLKNRLLDKIWELTTVSVAAQLATFPLGLFYFQQFPSYFILSNLLVMPLIFCILYLGWILVLCNASELVAGFLARLLEYLIDFNNHFLSIVSQLPMSTIHFYPTKWQTILIYLSLLGILSAIHLRNAKYILFSFVLILSLSISEINHITKQNKVRQIVLYSIPQSSITDIIKGHRVQEHHMIVPDSRPEQLDQRIKINRLKMGLPIDRHTKDHNHGHIIPVISKEDYDLISWYNIKILFIRKSSVIRSIDPASLKIDFLIIENESIEDVRQLLEIFHCKTLVIGSSNSIYYAKKILKEMENLNIRCHSIPHQGAFTIDLTNAS</sequence>
<feature type="transmembrane region" description="Helical" evidence="6">
    <location>
        <begin position="7"/>
        <end position="29"/>
    </location>
</feature>
<keyword evidence="5 6" id="KW-0472">Membrane</keyword>
<comment type="subcellular location">
    <subcellularLocation>
        <location evidence="1">Cell membrane</location>
        <topology evidence="1">Multi-pass membrane protein</topology>
    </subcellularLocation>
</comment>
<dbReference type="RefSeq" id="WP_346751421.1">
    <property type="nucleotide sequence ID" value="NZ_JAUJEA010000002.1"/>
</dbReference>
<evidence type="ECO:0000259" key="8">
    <source>
        <dbReference type="Pfam" id="PF13567"/>
    </source>
</evidence>
<accession>A0ABT8KME0</accession>